<name>A0A239BV26_9BACT</name>
<sequence>MSYPYASPGLLAEPCRYMYPPYGGADFLCAWAEQRGRAMAELAGVAALPQESPLPGLCLALLESFAGRQADLDALRAALPAPKPAPKPASEANGAEVALAPLLRALLVRAASGENSAADAQWLPRLARKIEVAKRLFPAYAPHPLYGLGTPTDPDAGNRDIGLHALLAAALGLCPGPDTELRLLNAQLKLNDTLCSELPALAARPENAALALLSLRAEVWRVNALSPEDAPWR</sequence>
<evidence type="ECO:0000313" key="1">
    <source>
        <dbReference type="EMBL" id="SNS11268.1"/>
    </source>
</evidence>
<accession>A0A239BV26</accession>
<gene>
    <name evidence="1" type="ORF">SAMN04488503_2794</name>
</gene>
<dbReference type="AlphaFoldDB" id="A0A239BV26"/>
<organism evidence="1 2">
    <name type="scientific">Humidesulfovibrio mexicanus</name>
    <dbReference type="NCBI Taxonomy" id="147047"/>
    <lineage>
        <taxon>Bacteria</taxon>
        <taxon>Pseudomonadati</taxon>
        <taxon>Thermodesulfobacteriota</taxon>
        <taxon>Desulfovibrionia</taxon>
        <taxon>Desulfovibrionales</taxon>
        <taxon>Desulfovibrionaceae</taxon>
        <taxon>Humidesulfovibrio</taxon>
    </lineage>
</organism>
<reference evidence="1 2" key="1">
    <citation type="submission" date="2017-06" db="EMBL/GenBank/DDBJ databases">
        <authorList>
            <person name="Kim H.J."/>
            <person name="Triplett B.A."/>
        </authorList>
    </citation>
    <scope>NUCLEOTIDE SEQUENCE [LARGE SCALE GENOMIC DNA]</scope>
    <source>
        <strain evidence="1 2">DSM 13116</strain>
    </source>
</reference>
<dbReference type="Proteomes" id="UP000198324">
    <property type="component" value="Unassembled WGS sequence"/>
</dbReference>
<keyword evidence="2" id="KW-1185">Reference proteome</keyword>
<protein>
    <submittedName>
        <fullName evidence="1">Uncharacterized protein</fullName>
    </submittedName>
</protein>
<dbReference type="RefSeq" id="WP_089274994.1">
    <property type="nucleotide sequence ID" value="NZ_FZOC01000006.1"/>
</dbReference>
<dbReference type="EMBL" id="FZOC01000006">
    <property type="protein sequence ID" value="SNS11268.1"/>
    <property type="molecule type" value="Genomic_DNA"/>
</dbReference>
<evidence type="ECO:0000313" key="2">
    <source>
        <dbReference type="Proteomes" id="UP000198324"/>
    </source>
</evidence>
<proteinExistence type="predicted"/>